<comment type="caution">
    <text evidence="1">The sequence shown here is derived from an EMBL/GenBank/DDBJ whole genome shotgun (WGS) entry which is preliminary data.</text>
</comment>
<gene>
    <name evidence="1" type="ORF">V6N11_055597</name>
</gene>
<name>A0ABR2NR14_9ROSI</name>
<organism evidence="1 2">
    <name type="scientific">Hibiscus sabdariffa</name>
    <name type="common">roselle</name>
    <dbReference type="NCBI Taxonomy" id="183260"/>
    <lineage>
        <taxon>Eukaryota</taxon>
        <taxon>Viridiplantae</taxon>
        <taxon>Streptophyta</taxon>
        <taxon>Embryophyta</taxon>
        <taxon>Tracheophyta</taxon>
        <taxon>Spermatophyta</taxon>
        <taxon>Magnoliopsida</taxon>
        <taxon>eudicotyledons</taxon>
        <taxon>Gunneridae</taxon>
        <taxon>Pentapetalae</taxon>
        <taxon>rosids</taxon>
        <taxon>malvids</taxon>
        <taxon>Malvales</taxon>
        <taxon>Malvaceae</taxon>
        <taxon>Malvoideae</taxon>
        <taxon>Hibiscus</taxon>
    </lineage>
</organism>
<sequence>MVLTLGNSSEARDIAGVETEIRGAFSIVAALLKKKDCLAMLVGAIEEVSTQWRQCMTDSFKRQRFGRQPWIGRGCSLL</sequence>
<reference evidence="1 2" key="1">
    <citation type="journal article" date="2024" name="G3 (Bethesda)">
        <title>Genome assembly of Hibiscus sabdariffa L. provides insights into metabolisms of medicinal natural products.</title>
        <authorList>
            <person name="Kim T."/>
        </authorList>
    </citation>
    <scope>NUCLEOTIDE SEQUENCE [LARGE SCALE GENOMIC DNA]</scope>
    <source>
        <strain evidence="1">TK-2024</strain>
        <tissue evidence="1">Old leaves</tissue>
    </source>
</reference>
<accession>A0ABR2NR14</accession>
<dbReference type="Proteomes" id="UP001396334">
    <property type="component" value="Unassembled WGS sequence"/>
</dbReference>
<evidence type="ECO:0000313" key="2">
    <source>
        <dbReference type="Proteomes" id="UP001396334"/>
    </source>
</evidence>
<dbReference type="EMBL" id="JBBPBN010000111">
    <property type="protein sequence ID" value="KAK8978611.1"/>
    <property type="molecule type" value="Genomic_DNA"/>
</dbReference>
<proteinExistence type="predicted"/>
<protein>
    <submittedName>
        <fullName evidence="1">Uncharacterized protein</fullName>
    </submittedName>
</protein>
<evidence type="ECO:0000313" key="1">
    <source>
        <dbReference type="EMBL" id="KAK8978611.1"/>
    </source>
</evidence>
<keyword evidence="2" id="KW-1185">Reference proteome</keyword>